<dbReference type="EMBL" id="BAABDQ010000093">
    <property type="protein sequence ID" value="GAA3627246.1"/>
    <property type="molecule type" value="Genomic_DNA"/>
</dbReference>
<protein>
    <recommendedName>
        <fullName evidence="3">DUF397 domain-containing protein</fullName>
    </recommendedName>
</protein>
<evidence type="ECO:0008006" key="3">
    <source>
        <dbReference type="Google" id="ProtNLM"/>
    </source>
</evidence>
<name>A0ABP7A925_9ACTN</name>
<accession>A0ABP7A925</accession>
<dbReference type="Proteomes" id="UP001500630">
    <property type="component" value="Unassembled WGS sequence"/>
</dbReference>
<evidence type="ECO:0000313" key="1">
    <source>
        <dbReference type="EMBL" id="GAA3627246.1"/>
    </source>
</evidence>
<proteinExistence type="predicted"/>
<keyword evidence="2" id="KW-1185">Reference proteome</keyword>
<comment type="caution">
    <text evidence="1">The sequence shown here is derived from an EMBL/GenBank/DDBJ whole genome shotgun (WGS) entry which is preliminary data.</text>
</comment>
<reference evidence="2" key="1">
    <citation type="journal article" date="2019" name="Int. J. Syst. Evol. Microbiol.">
        <title>The Global Catalogue of Microorganisms (GCM) 10K type strain sequencing project: providing services to taxonomists for standard genome sequencing and annotation.</title>
        <authorList>
            <consortium name="The Broad Institute Genomics Platform"/>
            <consortium name="The Broad Institute Genome Sequencing Center for Infectious Disease"/>
            <person name="Wu L."/>
            <person name="Ma J."/>
        </authorList>
    </citation>
    <scope>NUCLEOTIDE SEQUENCE [LARGE SCALE GENOMIC DNA]</scope>
    <source>
        <strain evidence="2">JCM 17326</strain>
    </source>
</reference>
<sequence>MVAVTAYPDGMAEPCAFLVEDDDVSLKGGDLGVGERSDTAVAVQQFGGTRSLKTHRTGFG</sequence>
<organism evidence="1 2">
    <name type="scientific">Nonomuraea rosea</name>
    <dbReference type="NCBI Taxonomy" id="638574"/>
    <lineage>
        <taxon>Bacteria</taxon>
        <taxon>Bacillati</taxon>
        <taxon>Actinomycetota</taxon>
        <taxon>Actinomycetes</taxon>
        <taxon>Streptosporangiales</taxon>
        <taxon>Streptosporangiaceae</taxon>
        <taxon>Nonomuraea</taxon>
    </lineage>
</organism>
<evidence type="ECO:0000313" key="2">
    <source>
        <dbReference type="Proteomes" id="UP001500630"/>
    </source>
</evidence>
<gene>
    <name evidence="1" type="ORF">GCM10022419_135770</name>
</gene>